<dbReference type="InterPro" id="IPR001795">
    <property type="entry name" value="RNA-dir_pol_luteovirus"/>
</dbReference>
<accession>A0A6L2ZKS5</accession>
<keyword evidence="2" id="KW-0548">Nucleotidyltransferase</keyword>
<evidence type="ECO:0000256" key="1">
    <source>
        <dbReference type="ARBA" id="ARBA00022741"/>
    </source>
</evidence>
<organism evidence="2">
    <name type="scientific">viral metagenome</name>
    <dbReference type="NCBI Taxonomy" id="1070528"/>
    <lineage>
        <taxon>unclassified sequences</taxon>
        <taxon>metagenomes</taxon>
        <taxon>organismal metagenomes</taxon>
    </lineage>
</organism>
<dbReference type="AlphaFoldDB" id="A0A6L2ZKS5"/>
<reference evidence="2" key="1">
    <citation type="submission" date="2020-05" db="EMBL/GenBank/DDBJ databases">
        <title>Diverged and active partitiviruses in Lichen.</title>
        <authorList>
            <person name="Urayama S."/>
            <person name="Doi N."/>
            <person name="Kondo F."/>
            <person name="Chiba Y."/>
            <person name="Takaki Y."/>
            <person name="Hirai M."/>
            <person name="Minegishi Y."/>
            <person name="Hagiwara D."/>
            <person name="Nunoura T."/>
        </authorList>
    </citation>
    <scope>NUCLEOTIDE SEQUENCE</scope>
</reference>
<keyword evidence="1" id="KW-0547">Nucleotide-binding</keyword>
<evidence type="ECO:0000313" key="2">
    <source>
        <dbReference type="EMBL" id="GFM95118.1"/>
    </source>
</evidence>
<dbReference type="EMBL" id="BLWB01000005">
    <property type="protein sequence ID" value="GFM95118.1"/>
    <property type="molecule type" value="Genomic_RNA"/>
</dbReference>
<dbReference type="GO" id="GO:0003723">
    <property type="term" value="F:RNA binding"/>
    <property type="evidence" value="ECO:0007669"/>
    <property type="project" value="InterPro"/>
</dbReference>
<protein>
    <submittedName>
        <fullName evidence="2">RNA-dependent RNA polymerase</fullName>
    </submittedName>
</protein>
<comment type="caution">
    <text evidence="2">The sequence shown here is derived from an EMBL/GenBank/DDBJ whole genome shotgun (WGS) entry which is preliminary data.</text>
</comment>
<dbReference type="SUPFAM" id="SSF56672">
    <property type="entry name" value="DNA/RNA polymerases"/>
    <property type="match status" value="1"/>
</dbReference>
<name>A0A6L2ZKS5_9ZZZZ</name>
<dbReference type="Pfam" id="PF02123">
    <property type="entry name" value="RdRP_4"/>
    <property type="match status" value="1"/>
</dbReference>
<keyword evidence="2" id="KW-0696">RNA-directed RNA polymerase</keyword>
<dbReference type="GO" id="GO:0000166">
    <property type="term" value="F:nucleotide binding"/>
    <property type="evidence" value="ECO:0007669"/>
    <property type="project" value="UniProtKB-KW"/>
</dbReference>
<dbReference type="InterPro" id="IPR043502">
    <property type="entry name" value="DNA/RNA_pol_sf"/>
</dbReference>
<keyword evidence="2" id="KW-0808">Transferase</keyword>
<sequence length="786" mass="88708">MGGHCAATGRKWAGGGAVTIEDAVELRLKAPIDTLIANMVKGPMISNEQMDKWTVPEDYYRKPSSSYSAITKVTPITILQMNWHKENQSVAEALLLQEGQLDYAVAALCIWLMTETGKYVTNNLKLHRIKLELWPTVVKPFQDWCRQNGQIFGMGVKEIKHAFNLRKLTCLAGRSEEQADWVKEIKERCSATTPKRACRAGILSTQAYRDIRSHELERIAAEAVKAVVAKIGTMEEYWQERWWHTPSGTTSLAGKLKHVLKGVGSEQLDMQMRTNKKAAMEVLSEDEMKRWIMQEPGALGRGSTKPEPGMKRRALIAVDDRTAFVAGYASSHIEQALTFEGMVLKQDPADIRDWVNMDCGVQGWHVSNDYSNFNILHSLASLQMVSVALAKAWLKYSQKEPICIEKAAAEMWIAMSYERAYATTPEGSFRAICGLWSGHRNTARDNTMLHKVYLQCVQSVMSEWFGSDGRMTNVRICGDDEVGCYNNWAAAVLHTHVADALGFTSQLSKGMLSRNYDEFLQLIRMPASVPEYPVAATMLTFCSGNWYKDPVRDVSGTVQAVSQQAWDIVLGGLSIDKAQQLAASVLDYMMQVKDAEGKLVPLEWWAFRGNVKGSELWGGATKMQPKILITPIIKKVSKHAAEDSAKKEENVWKVLPDEERKRVIATRGSESYRNVAKNWMTNKLDKHVIGKWPKRENVEYTFSKTEERVIPNQRWRTSTKTRNAPNLQAVAVRHGIPPEMIAEYIDKILIVIDGRARSQLLEALDDQKYDIGQFNKWLPAPLRVFK</sequence>
<gene>
    <name evidence="2" type="ORF">MMARV_C005P2</name>
</gene>
<dbReference type="GO" id="GO:0006351">
    <property type="term" value="P:DNA-templated transcription"/>
    <property type="evidence" value="ECO:0007669"/>
    <property type="project" value="InterPro"/>
</dbReference>
<proteinExistence type="predicted"/>
<dbReference type="GO" id="GO:0003968">
    <property type="term" value="F:RNA-directed RNA polymerase activity"/>
    <property type="evidence" value="ECO:0007669"/>
    <property type="project" value="UniProtKB-KW"/>
</dbReference>